<dbReference type="OrthoDB" id="9802264at2"/>
<dbReference type="GO" id="GO:0055052">
    <property type="term" value="C:ATP-binding cassette (ABC) transporter complex, substrate-binding subunit-containing"/>
    <property type="evidence" value="ECO:0007669"/>
    <property type="project" value="TreeGrafter"/>
</dbReference>
<dbReference type="InterPro" id="IPR005116">
    <property type="entry name" value="Transp-assoc_OB_typ1"/>
</dbReference>
<dbReference type="eggNOG" id="COG3842">
    <property type="taxonomic scope" value="Bacteria"/>
</dbReference>
<dbReference type="Gene3D" id="2.40.50.140">
    <property type="entry name" value="Nucleic acid-binding proteins"/>
    <property type="match status" value="1"/>
</dbReference>
<dbReference type="Pfam" id="PF00005">
    <property type="entry name" value="ABC_tran"/>
    <property type="match status" value="1"/>
</dbReference>
<dbReference type="PANTHER" id="PTHR43875">
    <property type="entry name" value="MALTODEXTRIN IMPORT ATP-BINDING PROTEIN MSMX"/>
    <property type="match status" value="1"/>
</dbReference>
<evidence type="ECO:0000313" key="5">
    <source>
        <dbReference type="EMBL" id="AEX85241.1"/>
    </source>
</evidence>
<dbReference type="HOGENOM" id="CLU_000604_1_1_0"/>
<dbReference type="FunFam" id="3.40.50.300:FF:000042">
    <property type="entry name" value="Maltose/maltodextrin ABC transporter, ATP-binding protein"/>
    <property type="match status" value="1"/>
</dbReference>
<dbReference type="InterPro" id="IPR012340">
    <property type="entry name" value="NA-bd_OB-fold"/>
</dbReference>
<dbReference type="InterPro" id="IPR017871">
    <property type="entry name" value="ABC_transporter-like_CS"/>
</dbReference>
<keyword evidence="6" id="KW-1185">Reference proteome</keyword>
<dbReference type="EMBL" id="CP003257">
    <property type="protein sequence ID" value="AEX85241.1"/>
    <property type="molecule type" value="Genomic_DNA"/>
</dbReference>
<dbReference type="CDD" id="cd03301">
    <property type="entry name" value="ABC_MalK_N"/>
    <property type="match status" value="1"/>
</dbReference>
<evidence type="ECO:0000256" key="2">
    <source>
        <dbReference type="ARBA" id="ARBA00022741"/>
    </source>
</evidence>
<evidence type="ECO:0000313" key="6">
    <source>
        <dbReference type="Proteomes" id="UP000007161"/>
    </source>
</evidence>
<dbReference type="NCBIfam" id="NF008653">
    <property type="entry name" value="PRK11650.1"/>
    <property type="match status" value="1"/>
</dbReference>
<dbReference type="GO" id="GO:0140359">
    <property type="term" value="F:ABC-type transporter activity"/>
    <property type="evidence" value="ECO:0007669"/>
    <property type="project" value="InterPro"/>
</dbReference>
<feature type="domain" description="ABC transporter" evidence="4">
    <location>
        <begin position="4"/>
        <end position="235"/>
    </location>
</feature>
<dbReference type="GO" id="GO:0005524">
    <property type="term" value="F:ATP binding"/>
    <property type="evidence" value="ECO:0007669"/>
    <property type="project" value="UniProtKB-KW"/>
</dbReference>
<dbReference type="SUPFAM" id="SSF52540">
    <property type="entry name" value="P-loop containing nucleoside triphosphate hydrolases"/>
    <property type="match status" value="1"/>
</dbReference>
<dbReference type="PROSITE" id="PS50893">
    <property type="entry name" value="ABC_TRANSPORTER_2"/>
    <property type="match status" value="1"/>
</dbReference>
<name>H2J6X6_MARPK</name>
<dbReference type="PROSITE" id="PS00211">
    <property type="entry name" value="ABC_TRANSPORTER_1"/>
    <property type="match status" value="1"/>
</dbReference>
<keyword evidence="1" id="KW-0813">Transport</keyword>
<dbReference type="InterPro" id="IPR008995">
    <property type="entry name" value="Mo/tungstate-bd_C_term_dom"/>
</dbReference>
<dbReference type="Gene3D" id="3.40.50.300">
    <property type="entry name" value="P-loop containing nucleotide triphosphate hydrolases"/>
    <property type="match status" value="1"/>
</dbReference>
<dbReference type="InterPro" id="IPR003593">
    <property type="entry name" value="AAA+_ATPase"/>
</dbReference>
<dbReference type="AlphaFoldDB" id="H2J6X6"/>
<keyword evidence="5" id="KW-0762">Sugar transport</keyword>
<evidence type="ECO:0000259" key="4">
    <source>
        <dbReference type="PROSITE" id="PS50893"/>
    </source>
</evidence>
<reference evidence="5 6" key="1">
    <citation type="journal article" date="2012" name="J. Bacteriol.">
        <title>Complete Genome Sequence of the Thermophilic, Piezophilic, Heterotrophic Bacterium Marinitoga piezophila KA3.</title>
        <authorList>
            <person name="Lucas S."/>
            <person name="Han J."/>
            <person name="Lapidus A."/>
            <person name="Cheng J.F."/>
            <person name="Goodwin L.A."/>
            <person name="Pitluck S."/>
            <person name="Peters L."/>
            <person name="Mikhailova N."/>
            <person name="Teshima H."/>
            <person name="Detter J.C."/>
            <person name="Han C."/>
            <person name="Tapia R."/>
            <person name="Land M."/>
            <person name="Hauser L."/>
            <person name="Kyrpides N.C."/>
            <person name="Ivanova N."/>
            <person name="Pagani I."/>
            <person name="Vannier P."/>
            <person name="Oger P."/>
            <person name="Bartlett D.H."/>
            <person name="Noll K.M."/>
            <person name="Woyke T."/>
            <person name="Jebbar M."/>
        </authorList>
    </citation>
    <scope>NUCLEOTIDE SEQUENCE [LARGE SCALE GENOMIC DNA]</scope>
    <source>
        <strain evidence="6">DSM 14283 / JCM 11233 / KA3</strain>
    </source>
</reference>
<dbReference type="InterPro" id="IPR040582">
    <property type="entry name" value="OB_MalK-like"/>
</dbReference>
<dbReference type="GO" id="GO:0008643">
    <property type="term" value="P:carbohydrate transport"/>
    <property type="evidence" value="ECO:0007669"/>
    <property type="project" value="InterPro"/>
</dbReference>
<dbReference type="InterPro" id="IPR047641">
    <property type="entry name" value="ABC_transpr_MalK/UgpC-like"/>
</dbReference>
<gene>
    <name evidence="5" type="ordered locus">Marpi_0817</name>
</gene>
<protein>
    <submittedName>
        <fullName evidence="5">ATPase component of ABC-type sugar transporter</fullName>
    </submittedName>
</protein>
<accession>H2J6X6</accession>
<keyword evidence="2" id="KW-0547">Nucleotide-binding</keyword>
<dbReference type="InterPro" id="IPR015855">
    <property type="entry name" value="ABC_transpr_MalK-like"/>
</dbReference>
<dbReference type="KEGG" id="mpz:Marpi_0817"/>
<dbReference type="Pfam" id="PF17912">
    <property type="entry name" value="OB_MalK"/>
    <property type="match status" value="1"/>
</dbReference>
<dbReference type="Pfam" id="PF03459">
    <property type="entry name" value="TOBE"/>
    <property type="match status" value="1"/>
</dbReference>
<evidence type="ECO:0000256" key="1">
    <source>
        <dbReference type="ARBA" id="ARBA00022448"/>
    </source>
</evidence>
<dbReference type="InterPro" id="IPR003439">
    <property type="entry name" value="ABC_transporter-like_ATP-bd"/>
</dbReference>
<dbReference type="Gene3D" id="2.40.50.100">
    <property type="match status" value="1"/>
</dbReference>
<proteinExistence type="predicted"/>
<keyword evidence="3" id="KW-0067">ATP-binding</keyword>
<organism evidence="5 6">
    <name type="scientific">Marinitoga piezophila (strain DSM 14283 / JCM 11233 / KA3)</name>
    <dbReference type="NCBI Taxonomy" id="443254"/>
    <lineage>
        <taxon>Bacteria</taxon>
        <taxon>Thermotogati</taxon>
        <taxon>Thermotogota</taxon>
        <taxon>Thermotogae</taxon>
        <taxon>Petrotogales</taxon>
        <taxon>Petrotogaceae</taxon>
        <taxon>Marinitoga</taxon>
    </lineage>
</organism>
<dbReference type="RefSeq" id="WP_014296313.1">
    <property type="nucleotide sequence ID" value="NC_016751.1"/>
</dbReference>
<dbReference type="GO" id="GO:0016887">
    <property type="term" value="F:ATP hydrolysis activity"/>
    <property type="evidence" value="ECO:0007669"/>
    <property type="project" value="InterPro"/>
</dbReference>
<dbReference type="STRING" id="443254.Marpi_0817"/>
<sequence length="370" mass="41529">MAQVVLENIDKIYPNGFHAVKQANFTIEDKEFCVLLGPSGCGKTTTLRMIAGLEEISGGRLLIDGKVVNDVEPKDRDIAFVFQNYALYPHMTVYDNMAFGLKLRKFPKDEIDRRVKDAAKILDIAHLLDRKPKQLSGGQRQRVAVGRAIVRDPKVFLFDEPLSNLDAKLRVQMRSELKKLHHRLNATIVYVTHDQVEAMTMADKIVIMKDGVIQQIGSPHEVYFKPANKFVAGFIGTPPMNFIESKIIRGDGGLWVTAEGFKVKVPKDYEDMLADYIDKDVVFGIRPENIHDKELFKGEIEGDAIIKGIVDVVEPLGSETLLHVNVGGQSLVAKVDPITKAKEGQEIELLLEMHTMHAFDKETEKAILKK</sequence>
<dbReference type="SMART" id="SM00382">
    <property type="entry name" value="AAA"/>
    <property type="match status" value="1"/>
</dbReference>
<dbReference type="InterPro" id="IPR027417">
    <property type="entry name" value="P-loop_NTPase"/>
</dbReference>
<dbReference type="SUPFAM" id="SSF50331">
    <property type="entry name" value="MOP-like"/>
    <property type="match status" value="1"/>
</dbReference>
<dbReference type="PANTHER" id="PTHR43875:SF1">
    <property type="entry name" value="OSMOPROTECTIVE COMPOUNDS UPTAKE ATP-BINDING PROTEIN GGTA"/>
    <property type="match status" value="1"/>
</dbReference>
<evidence type="ECO:0000256" key="3">
    <source>
        <dbReference type="ARBA" id="ARBA00022840"/>
    </source>
</evidence>
<reference evidence="6" key="2">
    <citation type="submission" date="2012-01" db="EMBL/GenBank/DDBJ databases">
        <title>Complete sequence of chromosome of Marinitoga piezophila KA3.</title>
        <authorList>
            <person name="Lucas S."/>
            <person name="Han J."/>
            <person name="Lapidus A."/>
            <person name="Cheng J.-F."/>
            <person name="Goodwin L."/>
            <person name="Pitluck S."/>
            <person name="Peters L."/>
            <person name="Mikhailova N."/>
            <person name="Teshima H."/>
            <person name="Detter J.C."/>
            <person name="Han C."/>
            <person name="Tapia R."/>
            <person name="Land M."/>
            <person name="Hauser L."/>
            <person name="Kyrpides N."/>
            <person name="Ivanova N."/>
            <person name="Pagani I."/>
            <person name="Jebbar M."/>
            <person name="Vannier P."/>
            <person name="Oger P."/>
            <person name="Cario A."/>
            <person name="Bartlett D."/>
            <person name="Noll K.M."/>
            <person name="Woyke T."/>
        </authorList>
    </citation>
    <scope>NUCLEOTIDE SEQUENCE [LARGE SCALE GENOMIC DNA]</scope>
    <source>
        <strain evidence="6">DSM 14283 / JCM 11233 / KA3</strain>
    </source>
</reference>
<dbReference type="Proteomes" id="UP000007161">
    <property type="component" value="Chromosome"/>
</dbReference>